<dbReference type="EMBL" id="GG738927">
    <property type="protein sequence ID" value="EFC36652.1"/>
    <property type="molecule type" value="Genomic_DNA"/>
</dbReference>
<dbReference type="FunCoup" id="D2W2P3">
    <property type="interactions" value="255"/>
</dbReference>
<sequence>MQQQVLEDDVKDKHYHSEEGLDDGSSSNSKTSSSTLSTNVNSNNTTTIRMENSKSSKNMAVEESVVNQDNNIGASKNDVNSNMPTIVIPHSSESSNSTIAHHHLPFKVVNNIHNEKRNNSVDSFSSVSISPTTPSTAGSSITVNSNISYNNSRFVNTNFTFGSSGSLTLTPTGIHSPSIQNSASMNNSTGTLPSVDSQNIHFSMPIEQGGQSYQNLSVDTSHPEFLPATKLTGTSNSSFGSLINGTSTQNRSVLSVRSVGSNIAFVPSPGSSKTIISPVAVSSSVSFANNTKNNTISDPVALKGTEYYHHDEDEKDDFKNDEISTFKDVDLNQEVSDEDDGSSHRDSIDTNRKSVELLLKDIPTSTGKSDDFHRERLWRHFTKTNIAFGVYNLINDVVSPATISSGYTVAQSGIGAYVLTLVIVACLIFFTLIILYDMANAQKVTSFPSLIKKTFGNIGYILICIFIFLFNFGAVCSELIEISQILPDLLYELIGKESVFISRYAVLVYVTIILLPIASMKQLSSFKYASLISVTSVALISILLTYELGLGRRKVPYNDSVFDFLRPQYLSAMGTLSFVFVCHDVSFEVIGSLKNNSRKRYMILVFCMLLLAVGVLLFMGLSSFLLFFDVNLKDANVLDLLPKNYGLAILARILLCASLGLSISYTCFMPRFALKSVIKTILQQFDEVKQQKEQFKTKPFTSEPSDENTVTESELTVVSAGKDSEEEDAATTSVNETSPTSENTKHKNAVLASISRFFATRTGKDALHYGTTLIVVLSAFIVAILVENLGVIIGLTGAISATTIAYIFPSLTYIVLERRERKEMIAKLLEKQDYEMVKNHKEAKSTNTSKNIKLSLPWTRRAAVAFSYFVLLTGFAILVLSLSSIIYYAVQ</sequence>
<evidence type="ECO:0000313" key="11">
    <source>
        <dbReference type="EMBL" id="EFC36652.1"/>
    </source>
</evidence>
<dbReference type="InParanoid" id="D2W2P3"/>
<dbReference type="PANTHER" id="PTHR22950:SF458">
    <property type="entry name" value="SODIUM-COUPLED NEUTRAL AMINO ACID TRANSPORTER 11-RELATED"/>
    <property type="match status" value="1"/>
</dbReference>
<evidence type="ECO:0000313" key="12">
    <source>
        <dbReference type="Proteomes" id="UP000006671"/>
    </source>
</evidence>
<keyword evidence="3" id="KW-0813">Transport</keyword>
<dbReference type="STRING" id="5762.D2W2P3"/>
<feature type="region of interest" description="Disordered" evidence="8">
    <location>
        <begin position="329"/>
        <end position="348"/>
    </location>
</feature>
<accession>D2W2P3</accession>
<protein>
    <submittedName>
        <fullName evidence="11">Predicted protein</fullName>
    </submittedName>
</protein>
<feature type="compositionally biased region" description="Polar residues" evidence="8">
    <location>
        <begin position="48"/>
        <end position="58"/>
    </location>
</feature>
<feature type="region of interest" description="Disordered" evidence="8">
    <location>
        <begin position="696"/>
        <end position="745"/>
    </location>
</feature>
<feature type="transmembrane region" description="Helical" evidence="9">
    <location>
        <begin position="792"/>
        <end position="816"/>
    </location>
</feature>
<feature type="compositionally biased region" description="Polar residues" evidence="8">
    <location>
        <begin position="730"/>
        <end position="742"/>
    </location>
</feature>
<name>D2W2P3_NAEGR</name>
<feature type="compositionally biased region" description="Low complexity" evidence="8">
    <location>
        <begin position="25"/>
        <end position="47"/>
    </location>
</feature>
<feature type="transmembrane region" description="Helical" evidence="9">
    <location>
        <begin position="530"/>
        <end position="549"/>
    </location>
</feature>
<feature type="transmembrane region" description="Helical" evidence="9">
    <location>
        <begin position="766"/>
        <end position="786"/>
    </location>
</feature>
<feature type="transmembrane region" description="Helical" evidence="9">
    <location>
        <begin position="569"/>
        <end position="590"/>
    </location>
</feature>
<feature type="compositionally biased region" description="Basic and acidic residues" evidence="8">
    <location>
        <begin position="8"/>
        <end position="19"/>
    </location>
</feature>
<dbReference type="GO" id="GO:0016020">
    <property type="term" value="C:membrane"/>
    <property type="evidence" value="ECO:0007669"/>
    <property type="project" value="UniProtKB-SubCell"/>
</dbReference>
<feature type="transmembrane region" description="Helical" evidence="9">
    <location>
        <begin position="414"/>
        <end position="436"/>
    </location>
</feature>
<evidence type="ECO:0000256" key="7">
    <source>
        <dbReference type="ARBA" id="ARBA00023136"/>
    </source>
</evidence>
<comment type="subcellular location">
    <subcellularLocation>
        <location evidence="1">Membrane</location>
        <topology evidence="1">Multi-pass membrane protein</topology>
    </subcellularLocation>
</comment>
<dbReference type="Proteomes" id="UP000006671">
    <property type="component" value="Unassembled WGS sequence"/>
</dbReference>
<evidence type="ECO:0000256" key="8">
    <source>
        <dbReference type="SAM" id="MobiDB-lite"/>
    </source>
</evidence>
<dbReference type="VEuPathDB" id="AmoebaDB:NAEGRDRAFT_59951"/>
<dbReference type="Pfam" id="PF01490">
    <property type="entry name" value="Aa_trans"/>
    <property type="match status" value="1"/>
</dbReference>
<dbReference type="RefSeq" id="XP_002669396.1">
    <property type="nucleotide sequence ID" value="XM_002669350.1"/>
</dbReference>
<dbReference type="GO" id="GO:0015179">
    <property type="term" value="F:L-amino acid transmembrane transporter activity"/>
    <property type="evidence" value="ECO:0007669"/>
    <property type="project" value="TreeGrafter"/>
</dbReference>
<organism evidence="12">
    <name type="scientific">Naegleria gruberi</name>
    <name type="common">Amoeba</name>
    <dbReference type="NCBI Taxonomy" id="5762"/>
    <lineage>
        <taxon>Eukaryota</taxon>
        <taxon>Discoba</taxon>
        <taxon>Heterolobosea</taxon>
        <taxon>Tetramitia</taxon>
        <taxon>Eutetramitia</taxon>
        <taxon>Vahlkampfiidae</taxon>
        <taxon>Naegleria</taxon>
    </lineage>
</organism>
<evidence type="ECO:0000256" key="9">
    <source>
        <dbReference type="SAM" id="Phobius"/>
    </source>
</evidence>
<dbReference type="PANTHER" id="PTHR22950">
    <property type="entry name" value="AMINO ACID TRANSPORTER"/>
    <property type="match status" value="1"/>
</dbReference>
<proteinExistence type="inferred from homology"/>
<reference evidence="11 12" key="1">
    <citation type="journal article" date="2010" name="Cell">
        <title>The genome of Naegleria gruberi illuminates early eukaryotic versatility.</title>
        <authorList>
            <person name="Fritz-Laylin L.K."/>
            <person name="Prochnik S.E."/>
            <person name="Ginger M.L."/>
            <person name="Dacks J.B."/>
            <person name="Carpenter M.L."/>
            <person name="Field M.C."/>
            <person name="Kuo A."/>
            <person name="Paredez A."/>
            <person name="Chapman J."/>
            <person name="Pham J."/>
            <person name="Shu S."/>
            <person name="Neupane R."/>
            <person name="Cipriano M."/>
            <person name="Mancuso J."/>
            <person name="Tu H."/>
            <person name="Salamov A."/>
            <person name="Lindquist E."/>
            <person name="Shapiro H."/>
            <person name="Lucas S."/>
            <person name="Grigoriev I.V."/>
            <person name="Cande W.Z."/>
            <person name="Fulton C."/>
            <person name="Rokhsar D.S."/>
            <person name="Dawson S.C."/>
        </authorList>
    </citation>
    <scope>NUCLEOTIDE SEQUENCE [LARGE SCALE GENOMIC DNA]</scope>
    <source>
        <strain evidence="11 12">NEG-M</strain>
    </source>
</reference>
<evidence type="ECO:0000256" key="2">
    <source>
        <dbReference type="ARBA" id="ARBA00008066"/>
    </source>
</evidence>
<dbReference type="AlphaFoldDB" id="D2W2P3"/>
<keyword evidence="5" id="KW-0029">Amino-acid transport</keyword>
<dbReference type="KEGG" id="ngr:NAEGRDRAFT_59951"/>
<feature type="transmembrane region" description="Helical" evidence="9">
    <location>
        <begin position="647"/>
        <end position="668"/>
    </location>
</feature>
<dbReference type="Gene3D" id="1.20.1740.10">
    <property type="entry name" value="Amino acid/polyamine transporter I"/>
    <property type="match status" value="1"/>
</dbReference>
<feature type="transmembrane region" description="Helical" evidence="9">
    <location>
        <begin position="863"/>
        <end position="890"/>
    </location>
</feature>
<dbReference type="GeneID" id="8860739"/>
<feature type="compositionally biased region" description="Polar residues" evidence="8">
    <location>
        <begin position="699"/>
        <end position="716"/>
    </location>
</feature>
<feature type="transmembrane region" description="Helical" evidence="9">
    <location>
        <begin position="457"/>
        <end position="480"/>
    </location>
</feature>
<evidence type="ECO:0000256" key="6">
    <source>
        <dbReference type="ARBA" id="ARBA00022989"/>
    </source>
</evidence>
<keyword evidence="6 9" id="KW-1133">Transmembrane helix</keyword>
<evidence type="ECO:0000259" key="10">
    <source>
        <dbReference type="Pfam" id="PF01490"/>
    </source>
</evidence>
<gene>
    <name evidence="11" type="ORF">NAEGRDRAFT_59951</name>
</gene>
<keyword evidence="4 9" id="KW-0812">Transmembrane</keyword>
<dbReference type="OrthoDB" id="28208at2759"/>
<dbReference type="eggNOG" id="KOG1305">
    <property type="taxonomic scope" value="Eukaryota"/>
</dbReference>
<evidence type="ECO:0000256" key="3">
    <source>
        <dbReference type="ARBA" id="ARBA00022448"/>
    </source>
</evidence>
<feature type="transmembrane region" description="Helical" evidence="9">
    <location>
        <begin position="602"/>
        <end position="627"/>
    </location>
</feature>
<evidence type="ECO:0000256" key="1">
    <source>
        <dbReference type="ARBA" id="ARBA00004141"/>
    </source>
</evidence>
<evidence type="ECO:0000256" key="5">
    <source>
        <dbReference type="ARBA" id="ARBA00022970"/>
    </source>
</evidence>
<keyword evidence="12" id="KW-1185">Reference proteome</keyword>
<keyword evidence="7 9" id="KW-0472">Membrane</keyword>
<comment type="similarity">
    <text evidence="2">Belongs to the amino acid/polyamine transporter 2 family.</text>
</comment>
<evidence type="ECO:0000256" key="4">
    <source>
        <dbReference type="ARBA" id="ARBA00022692"/>
    </source>
</evidence>
<dbReference type="InterPro" id="IPR013057">
    <property type="entry name" value="AA_transpt_TM"/>
</dbReference>
<feature type="domain" description="Amino acid transporter transmembrane" evidence="10">
    <location>
        <begin position="387"/>
        <end position="824"/>
    </location>
</feature>
<feature type="transmembrane region" description="Helical" evidence="9">
    <location>
        <begin position="500"/>
        <end position="518"/>
    </location>
</feature>
<feature type="region of interest" description="Disordered" evidence="8">
    <location>
        <begin position="1"/>
        <end position="59"/>
    </location>
</feature>